<evidence type="ECO:0000313" key="6">
    <source>
        <dbReference type="Proteomes" id="UP000319432"/>
    </source>
</evidence>
<feature type="binding site" evidence="3">
    <location>
        <position position="58"/>
    </location>
    <ligand>
        <name>substrate</name>
    </ligand>
</feature>
<dbReference type="OrthoDB" id="9783269at2"/>
<dbReference type="GO" id="GO:0045820">
    <property type="term" value="P:negative regulation of glycolytic process"/>
    <property type="evidence" value="ECO:0007669"/>
    <property type="project" value="TreeGrafter"/>
</dbReference>
<feature type="binding site" evidence="3">
    <location>
        <begin position="8"/>
        <end position="15"/>
    </location>
    <ligand>
        <name>substrate</name>
    </ligand>
</feature>
<evidence type="ECO:0000256" key="3">
    <source>
        <dbReference type="PIRSR" id="PIRSR613078-2"/>
    </source>
</evidence>
<dbReference type="EMBL" id="CP033464">
    <property type="protein sequence ID" value="QDX94007.1"/>
    <property type="molecule type" value="Genomic_DNA"/>
</dbReference>
<sequence>MVKVIWLRHAITAENQAKQYIGHYDVSLSNKGVAQAQQVAKFLANQSLTAIFSSDLMRAKETADIVGRYHRSLPVQTKADLREVFFGEWEGLTYQEIERIDRERIYQFYDNPWNVAPPGGEKLLELQKRLERFVDKEIRPYCKATKINSSSPQDSEKDMLLQKEPIVLVVTHGGMLRLVSSLLLENDPGRYFDSSIGHGQFLITRCKEDGEWEQCNL</sequence>
<evidence type="ECO:0000256" key="4">
    <source>
        <dbReference type="PIRSR" id="PIRSR613078-3"/>
    </source>
</evidence>
<dbReference type="GO" id="GO:0005829">
    <property type="term" value="C:cytosol"/>
    <property type="evidence" value="ECO:0007669"/>
    <property type="project" value="TreeGrafter"/>
</dbReference>
<dbReference type="SUPFAM" id="SSF53254">
    <property type="entry name" value="Phosphoglycerate mutase-like"/>
    <property type="match status" value="1"/>
</dbReference>
<evidence type="ECO:0000313" key="5">
    <source>
        <dbReference type="EMBL" id="QDX94007.1"/>
    </source>
</evidence>
<dbReference type="InterPro" id="IPR051695">
    <property type="entry name" value="Phosphoglycerate_Mutase"/>
</dbReference>
<dbReference type="InterPro" id="IPR013078">
    <property type="entry name" value="His_Pase_superF_clade-1"/>
</dbReference>
<accession>A0A502ISJ7</accession>
<name>A0A502ISJ7_BRELA</name>
<dbReference type="AlphaFoldDB" id="A0A502ISJ7"/>
<feature type="site" description="Transition state stabilizer" evidence="4">
    <location>
        <position position="172"/>
    </location>
</feature>
<dbReference type="GO" id="GO:0004331">
    <property type="term" value="F:fructose-2,6-bisphosphate 2-phosphatase activity"/>
    <property type="evidence" value="ECO:0007669"/>
    <property type="project" value="TreeGrafter"/>
</dbReference>
<dbReference type="PANTHER" id="PTHR46517">
    <property type="entry name" value="FRUCTOSE-2,6-BISPHOSPHATASE TIGAR"/>
    <property type="match status" value="1"/>
</dbReference>
<feature type="active site" description="Proton donor/acceptor" evidence="2">
    <location>
        <position position="83"/>
    </location>
</feature>
<dbReference type="Proteomes" id="UP000319432">
    <property type="component" value="Chromosome"/>
</dbReference>
<evidence type="ECO:0000256" key="2">
    <source>
        <dbReference type="PIRSR" id="PIRSR613078-1"/>
    </source>
</evidence>
<dbReference type="Pfam" id="PF00300">
    <property type="entry name" value="His_Phos_1"/>
    <property type="match status" value="1"/>
</dbReference>
<gene>
    <name evidence="5" type="ORF">EEL30_17945</name>
</gene>
<dbReference type="SMART" id="SM00855">
    <property type="entry name" value="PGAM"/>
    <property type="match status" value="1"/>
</dbReference>
<keyword evidence="6" id="KW-1185">Reference proteome</keyword>
<dbReference type="InterPro" id="IPR029033">
    <property type="entry name" value="His_PPase_superfam"/>
</dbReference>
<dbReference type="Gene3D" id="3.40.50.1240">
    <property type="entry name" value="Phosphoglycerate mutase-like"/>
    <property type="match status" value="1"/>
</dbReference>
<protein>
    <submittedName>
        <fullName evidence="5">Histidine phosphatase family protein</fullName>
    </submittedName>
</protein>
<evidence type="ECO:0000256" key="1">
    <source>
        <dbReference type="ARBA" id="ARBA00022801"/>
    </source>
</evidence>
<dbReference type="GO" id="GO:0043456">
    <property type="term" value="P:regulation of pentose-phosphate shunt"/>
    <property type="evidence" value="ECO:0007669"/>
    <property type="project" value="TreeGrafter"/>
</dbReference>
<dbReference type="CDD" id="cd07067">
    <property type="entry name" value="HP_PGM_like"/>
    <property type="match status" value="1"/>
</dbReference>
<reference evidence="5 6" key="1">
    <citation type="submission" date="2018-11" db="EMBL/GenBank/DDBJ databases">
        <title>Phylogenetic determinants of toxin gene distribution in genomes of Brevibacillus laterosporus.</title>
        <authorList>
            <person name="Glare T.R."/>
            <person name="Durrant A."/>
            <person name="Berry C."/>
            <person name="Palma L."/>
            <person name="Ormskirk M."/>
            <person name="Cox M.O."/>
        </authorList>
    </citation>
    <scope>NUCLEOTIDE SEQUENCE [LARGE SCALE GENOMIC DNA]</scope>
    <source>
        <strain evidence="5 6">1821L</strain>
    </source>
</reference>
<dbReference type="PANTHER" id="PTHR46517:SF1">
    <property type="entry name" value="FRUCTOSE-2,6-BISPHOSPHATASE TIGAR"/>
    <property type="match status" value="1"/>
</dbReference>
<proteinExistence type="predicted"/>
<organism evidence="5 6">
    <name type="scientific">Brevibacillus laterosporus</name>
    <name type="common">Bacillus laterosporus</name>
    <dbReference type="NCBI Taxonomy" id="1465"/>
    <lineage>
        <taxon>Bacteria</taxon>
        <taxon>Bacillati</taxon>
        <taxon>Bacillota</taxon>
        <taxon>Bacilli</taxon>
        <taxon>Bacillales</taxon>
        <taxon>Paenibacillaceae</taxon>
        <taxon>Brevibacillus</taxon>
    </lineage>
</organism>
<feature type="active site" description="Tele-phosphohistidine intermediate" evidence="2">
    <location>
        <position position="9"/>
    </location>
</feature>
<keyword evidence="1" id="KW-0378">Hydrolase</keyword>